<evidence type="ECO:0000259" key="5">
    <source>
        <dbReference type="Pfam" id="PF03446"/>
    </source>
</evidence>
<keyword evidence="2" id="KW-0560">Oxidoreductase</keyword>
<dbReference type="SUPFAM" id="SSF51735">
    <property type="entry name" value="NAD(P)-binding Rossmann-fold domains"/>
    <property type="match status" value="1"/>
</dbReference>
<dbReference type="InterPro" id="IPR006398">
    <property type="entry name" value="Tartro_sem_red"/>
</dbReference>
<proteinExistence type="inferred from homology"/>
<evidence type="ECO:0000313" key="7">
    <source>
        <dbReference type="EMBL" id="SOD97338.1"/>
    </source>
</evidence>
<keyword evidence="8" id="KW-1185">Reference proteome</keyword>
<sequence length="287" mass="30009">MEKIGFIGLGIMGKPMALNLLKAEYSVAVLSQSKAADALISAGAEAFPTSKELAQTCDIVITMLPDSTDVEQVVSGPDGVLAGIRTGALFIDMSTIAPATAKIIYGQMQEKGIDALDAPVSGGQVGAEAASLSIMVGGSEAAFNRALPVFQVMGKNIVHIGEPGAGQTTKACNQMIVGMTIQAVAEAFALARKAGVDLEKMREVLLGGFAQSRILDLHGKRMIERNFTPGFKIKLHRKDMSIALQTGQAFSVPLNGTALVAGQMQAAIEQGNGDLDHSSLLLLLEKE</sequence>
<dbReference type="GO" id="GO:0051287">
    <property type="term" value="F:NAD binding"/>
    <property type="evidence" value="ECO:0007669"/>
    <property type="project" value="InterPro"/>
</dbReference>
<dbReference type="GO" id="GO:0050661">
    <property type="term" value="F:NADP binding"/>
    <property type="evidence" value="ECO:0007669"/>
    <property type="project" value="InterPro"/>
</dbReference>
<dbReference type="PIRSF" id="PIRSF000103">
    <property type="entry name" value="HIBADH"/>
    <property type="match status" value="1"/>
</dbReference>
<evidence type="ECO:0000259" key="6">
    <source>
        <dbReference type="Pfam" id="PF14833"/>
    </source>
</evidence>
<dbReference type="GO" id="GO:0046487">
    <property type="term" value="P:glyoxylate metabolic process"/>
    <property type="evidence" value="ECO:0007669"/>
    <property type="project" value="InterPro"/>
</dbReference>
<dbReference type="PANTHER" id="PTHR43060">
    <property type="entry name" value="3-HYDROXYISOBUTYRATE DEHYDROGENASE-LIKE 1, MITOCHONDRIAL-RELATED"/>
    <property type="match status" value="1"/>
</dbReference>
<evidence type="ECO:0000256" key="2">
    <source>
        <dbReference type="ARBA" id="ARBA00023002"/>
    </source>
</evidence>
<keyword evidence="3" id="KW-0520">NAD</keyword>
<dbReference type="SUPFAM" id="SSF48179">
    <property type="entry name" value="6-phosphogluconate dehydrogenase C-terminal domain-like"/>
    <property type="match status" value="1"/>
</dbReference>
<dbReference type="GO" id="GO:0016054">
    <property type="term" value="P:organic acid catabolic process"/>
    <property type="evidence" value="ECO:0007669"/>
    <property type="project" value="UniProtKB-ARBA"/>
</dbReference>
<dbReference type="AlphaFoldDB" id="A0A286GP91"/>
<dbReference type="GO" id="GO:0008679">
    <property type="term" value="F:2-hydroxy-3-oxopropionate reductase activity"/>
    <property type="evidence" value="ECO:0007669"/>
    <property type="project" value="InterPro"/>
</dbReference>
<dbReference type="RefSeq" id="WP_097130641.1">
    <property type="nucleotide sequence ID" value="NZ_OCNH01000007.1"/>
</dbReference>
<evidence type="ECO:0000256" key="4">
    <source>
        <dbReference type="PIRSR" id="PIRSR000103-1"/>
    </source>
</evidence>
<dbReference type="InterPro" id="IPR002204">
    <property type="entry name" value="3-OH-isobutyrate_DH-rel_CS"/>
</dbReference>
<dbReference type="InterPro" id="IPR029154">
    <property type="entry name" value="HIBADH-like_NADP-bd"/>
</dbReference>
<dbReference type="InterPro" id="IPR013328">
    <property type="entry name" value="6PGD_dom2"/>
</dbReference>
<dbReference type="NCBIfam" id="TIGR01505">
    <property type="entry name" value="tartro_sem_red"/>
    <property type="match status" value="1"/>
</dbReference>
<dbReference type="InterPro" id="IPR036291">
    <property type="entry name" value="NAD(P)-bd_dom_sf"/>
</dbReference>
<dbReference type="InterPro" id="IPR008927">
    <property type="entry name" value="6-PGluconate_DH-like_C_sf"/>
</dbReference>
<evidence type="ECO:0000256" key="3">
    <source>
        <dbReference type="ARBA" id="ARBA00023027"/>
    </source>
</evidence>
<dbReference type="Gene3D" id="1.10.1040.10">
    <property type="entry name" value="N-(1-d-carboxylethyl)-l-norvaline Dehydrogenase, domain 2"/>
    <property type="match status" value="1"/>
</dbReference>
<protein>
    <submittedName>
        <fullName evidence="7">2-hydroxy-3-oxopropionate reductase</fullName>
    </submittedName>
</protein>
<dbReference type="InterPro" id="IPR015815">
    <property type="entry name" value="HIBADH-related"/>
</dbReference>
<dbReference type="Pfam" id="PF14833">
    <property type="entry name" value="NAD_binding_11"/>
    <property type="match status" value="1"/>
</dbReference>
<evidence type="ECO:0000313" key="8">
    <source>
        <dbReference type="Proteomes" id="UP000219452"/>
    </source>
</evidence>
<dbReference type="OrthoDB" id="9786703at2"/>
<feature type="active site" evidence="4">
    <location>
        <position position="170"/>
    </location>
</feature>
<organism evidence="7 8">
    <name type="scientific">Spirosoma fluviale</name>
    <dbReference type="NCBI Taxonomy" id="1597977"/>
    <lineage>
        <taxon>Bacteria</taxon>
        <taxon>Pseudomonadati</taxon>
        <taxon>Bacteroidota</taxon>
        <taxon>Cytophagia</taxon>
        <taxon>Cytophagales</taxon>
        <taxon>Cytophagaceae</taxon>
        <taxon>Spirosoma</taxon>
    </lineage>
</organism>
<comment type="similarity">
    <text evidence="1">Belongs to the HIBADH-related family.</text>
</comment>
<evidence type="ECO:0000256" key="1">
    <source>
        <dbReference type="ARBA" id="ARBA00009080"/>
    </source>
</evidence>
<dbReference type="Pfam" id="PF03446">
    <property type="entry name" value="NAD_binding_2"/>
    <property type="match status" value="1"/>
</dbReference>
<name>A0A286GP91_9BACT</name>
<dbReference type="PANTHER" id="PTHR43060:SF15">
    <property type="entry name" value="3-HYDROXYISOBUTYRATE DEHYDROGENASE-LIKE 1, MITOCHONDRIAL-RELATED"/>
    <property type="match status" value="1"/>
</dbReference>
<accession>A0A286GP91</accession>
<reference evidence="8" key="1">
    <citation type="submission" date="2017-09" db="EMBL/GenBank/DDBJ databases">
        <authorList>
            <person name="Varghese N."/>
            <person name="Submissions S."/>
        </authorList>
    </citation>
    <scope>NUCLEOTIDE SEQUENCE [LARGE SCALE GENOMIC DNA]</scope>
    <source>
        <strain evidence="8">DSM 29961</strain>
    </source>
</reference>
<gene>
    <name evidence="7" type="ORF">SAMN06269250_5729</name>
</gene>
<dbReference type="Proteomes" id="UP000219452">
    <property type="component" value="Unassembled WGS sequence"/>
</dbReference>
<dbReference type="PROSITE" id="PS00895">
    <property type="entry name" value="3_HYDROXYISOBUT_DH"/>
    <property type="match status" value="1"/>
</dbReference>
<feature type="domain" description="3-hydroxyisobutyrate dehydrogenase-like NAD-binding" evidence="6">
    <location>
        <begin position="164"/>
        <end position="283"/>
    </location>
</feature>
<dbReference type="Gene3D" id="3.40.50.720">
    <property type="entry name" value="NAD(P)-binding Rossmann-like Domain"/>
    <property type="match status" value="1"/>
</dbReference>
<feature type="domain" description="6-phosphogluconate dehydrogenase NADP-binding" evidence="5">
    <location>
        <begin position="3"/>
        <end position="161"/>
    </location>
</feature>
<dbReference type="InterPro" id="IPR006115">
    <property type="entry name" value="6PGDH_NADP-bd"/>
</dbReference>
<dbReference type="EMBL" id="OCNH01000007">
    <property type="protein sequence ID" value="SOD97338.1"/>
    <property type="molecule type" value="Genomic_DNA"/>
</dbReference>